<accession>A0ABW5NDB7</accession>
<proteinExistence type="predicted"/>
<keyword evidence="2" id="KW-1185">Reference proteome</keyword>
<dbReference type="PROSITE" id="PS51318">
    <property type="entry name" value="TAT"/>
    <property type="match status" value="1"/>
</dbReference>
<reference evidence="2" key="1">
    <citation type="journal article" date="2019" name="Int. J. Syst. Evol. Microbiol.">
        <title>The Global Catalogue of Microorganisms (GCM) 10K type strain sequencing project: providing services to taxonomists for standard genome sequencing and annotation.</title>
        <authorList>
            <consortium name="The Broad Institute Genomics Platform"/>
            <consortium name="The Broad Institute Genome Sequencing Center for Infectious Disease"/>
            <person name="Wu L."/>
            <person name="Ma J."/>
        </authorList>
    </citation>
    <scope>NUCLEOTIDE SEQUENCE [LARGE SCALE GENOMIC DNA]</scope>
    <source>
        <strain evidence="2">KCTC 42423</strain>
    </source>
</reference>
<dbReference type="EMBL" id="JBHULX010000039">
    <property type="protein sequence ID" value="MFD2592578.1"/>
    <property type="molecule type" value="Genomic_DNA"/>
</dbReference>
<name>A0ABW5NDB7_9FLAO</name>
<gene>
    <name evidence="1" type="ORF">ACFSTE_17205</name>
</gene>
<dbReference type="RefSeq" id="WP_176030426.1">
    <property type="nucleotide sequence ID" value="NZ_JBHSJV010000001.1"/>
</dbReference>
<organism evidence="1 2">
    <name type="scientific">Aquimarina hainanensis</name>
    <dbReference type="NCBI Taxonomy" id="1578017"/>
    <lineage>
        <taxon>Bacteria</taxon>
        <taxon>Pseudomonadati</taxon>
        <taxon>Bacteroidota</taxon>
        <taxon>Flavobacteriia</taxon>
        <taxon>Flavobacteriales</taxon>
        <taxon>Flavobacteriaceae</taxon>
        <taxon>Aquimarina</taxon>
    </lineage>
</organism>
<dbReference type="Proteomes" id="UP001597459">
    <property type="component" value="Unassembled WGS sequence"/>
</dbReference>
<comment type="caution">
    <text evidence="1">The sequence shown here is derived from an EMBL/GenBank/DDBJ whole genome shotgun (WGS) entry which is preliminary data.</text>
</comment>
<evidence type="ECO:0000313" key="1">
    <source>
        <dbReference type="EMBL" id="MFD2592578.1"/>
    </source>
</evidence>
<evidence type="ECO:0000313" key="2">
    <source>
        <dbReference type="Proteomes" id="UP001597459"/>
    </source>
</evidence>
<evidence type="ECO:0008006" key="3">
    <source>
        <dbReference type="Google" id="ProtNLM"/>
    </source>
</evidence>
<sequence>MMKNTRRNFLKKLSNKTVAITGLTLLPSVSFAYKKEEETAPNIVQVLHIHGSQGRIEGIPHNGKSEKRFFDKVFDIAHEIGTAGFHTFGSGSTMPGNSIALKGKAAATALSTEKGMAFFIWDRGTENKNKSGEFWVHYAITTPVILNNKRQRFKKVRIKSSSSEALFYISSIWVHDAEKRIFNKDNLKLWGPTNHHVFEVSPIPLDGPLNISIKIKGERVDPNLFLIINAVGIELV</sequence>
<protein>
    <recommendedName>
        <fullName evidence="3">Tat pathway signal sequence domain protein</fullName>
    </recommendedName>
</protein>
<dbReference type="InterPro" id="IPR006311">
    <property type="entry name" value="TAT_signal"/>
</dbReference>